<dbReference type="HOGENOM" id="CLU_768609_0_0_2"/>
<dbReference type="eggNOG" id="arCOG06885">
    <property type="taxonomic scope" value="Archaea"/>
</dbReference>
<dbReference type="Proteomes" id="UP000007478">
    <property type="component" value="Chromosome"/>
</dbReference>
<name>F0LN46_THEBM</name>
<protein>
    <recommendedName>
        <fullName evidence="1">DUF4268 domain-containing protein</fullName>
    </recommendedName>
</protein>
<keyword evidence="3" id="KW-1185">Reference proteome</keyword>
<dbReference type="AlphaFoldDB" id="F0LN46"/>
<feature type="domain" description="DUF4268" evidence="1">
    <location>
        <begin position="221"/>
        <end position="357"/>
    </location>
</feature>
<dbReference type="InterPro" id="IPR011856">
    <property type="entry name" value="tRNA_endonuc-like_dom_sf"/>
</dbReference>
<gene>
    <name evidence="2" type="ordered locus">TERMP_01199</name>
</gene>
<evidence type="ECO:0000259" key="1">
    <source>
        <dbReference type="Pfam" id="PF14088"/>
    </source>
</evidence>
<evidence type="ECO:0000313" key="3">
    <source>
        <dbReference type="Proteomes" id="UP000007478"/>
    </source>
</evidence>
<dbReference type="EMBL" id="CP002372">
    <property type="protein sequence ID" value="ADT84175.1"/>
    <property type="molecule type" value="Genomic_DNA"/>
</dbReference>
<dbReference type="KEGG" id="tba:TERMP_01199"/>
<organism evidence="2 3">
    <name type="scientific">Thermococcus barophilus (strain DSM 11836 / MP)</name>
    <dbReference type="NCBI Taxonomy" id="391623"/>
    <lineage>
        <taxon>Archaea</taxon>
        <taxon>Methanobacteriati</taxon>
        <taxon>Methanobacteriota</taxon>
        <taxon>Thermococci</taxon>
        <taxon>Thermococcales</taxon>
        <taxon>Thermococcaceae</taxon>
        <taxon>Thermococcus</taxon>
    </lineage>
</organism>
<dbReference type="Gene3D" id="3.40.1350.10">
    <property type="match status" value="1"/>
</dbReference>
<dbReference type="OrthoDB" id="102225at2157"/>
<dbReference type="RefSeq" id="WP_013467473.1">
    <property type="nucleotide sequence ID" value="NC_014804.1"/>
</dbReference>
<dbReference type="InterPro" id="IPR025364">
    <property type="entry name" value="DUF4268"/>
</dbReference>
<proteinExistence type="predicted"/>
<dbReference type="GO" id="GO:0003676">
    <property type="term" value="F:nucleic acid binding"/>
    <property type="evidence" value="ECO:0007669"/>
    <property type="project" value="InterPro"/>
</dbReference>
<dbReference type="eggNOG" id="arCOG07683">
    <property type="taxonomic scope" value="Archaea"/>
</dbReference>
<dbReference type="PATRIC" id="fig|391623.17.peg.1202"/>
<sequence>MSYVVIKNSSNIEIIEEENFSADKREEYLHKLIEGTPQIILKDIAERDVKTLASHLRLPSGGELDLLLVDSSGSLTIVELKRGKGHREAIAQLLDYASDLQQMDENEIFNSGKTQFNSLEEVFRSFYGNGEEYSYEEFRQNFLKSIKDPMKIQLVLASYIIGDDTKRLVEWLRNFGINILCVEFEYYKSEDKEIFVPKLLDIGDIKKASSKKTLTETQKKYLRFFSEILSRFKEIEEGATERRATCDNWLQIPTGFGPIHFEWLFRGREPNKMLEVGLHFEDVNEMLNQKLLEYFKSKEEGLRKEIMDIKFGKLGSKWRKIYVEKLVGSLDNALNDENIKEWAVMMMVKFYEVFKKRGEIDKAIQIVKSSI</sequence>
<dbReference type="GeneID" id="10042558"/>
<reference evidence="2 3" key="1">
    <citation type="journal article" date="2011" name="J. Bacteriol.">
        <title>Complete genome sequence of the hyperthermophilic, piezophilic, heterotrophic, and carboxydotrophic archaeon Thermococcus barophilus MP.</title>
        <authorList>
            <person name="Vannier P."/>
            <person name="Marteinsson V.T."/>
            <person name="Fridjonsson O.H."/>
            <person name="Oger P."/>
            <person name="Jebbar M."/>
        </authorList>
    </citation>
    <scope>NUCLEOTIDE SEQUENCE [LARGE SCALE GENOMIC DNA]</scope>
    <source>
        <strain evidence="3">DSM 11836 / MP</strain>
    </source>
</reference>
<evidence type="ECO:0000313" key="2">
    <source>
        <dbReference type="EMBL" id="ADT84175.1"/>
    </source>
</evidence>
<dbReference type="Pfam" id="PF14088">
    <property type="entry name" value="DUF4268"/>
    <property type="match status" value="1"/>
</dbReference>
<accession>F0LN46</accession>